<dbReference type="KEGG" id="tva:4758052"/>
<keyword evidence="2" id="KW-1185">Reference proteome</keyword>
<dbReference type="InterPro" id="IPR036885">
    <property type="entry name" value="SWIB_MDM2_dom_sf"/>
</dbReference>
<gene>
    <name evidence="1" type="ORF">TVAG_449710</name>
</gene>
<sequence>MTNSPSECSLFHEIFATNWVKDDPEFAEELKHYESAIKRLMAVDIDLTTFIKEQPVLDSDQLSSIPVIESIGKTTIIAEIRIAESGAGAIFQIYSTNIPLGAIFKSITLESGQQIRTATDTDLSKEFLEISIPFTQATKVKCAWENPMVRLSPALSKVMQTQVALPGMVSLKILSHIEAKHLVNNGEIKSDPFLKSIFNLDVIKMENLGQLINSNLTPMEPLTFDLQFPSSRKAFSIHFPVMSNESSGQFRPIQVDVAPIKDPLLEAYRCKEQICAADAFLDNPHAFAENEVLLESRLTDVPELYSSTFLYDQPWVLKASEDYLKTQNYKVRAQKK</sequence>
<evidence type="ECO:0000313" key="1">
    <source>
        <dbReference type="EMBL" id="EAY00235.1"/>
    </source>
</evidence>
<dbReference type="OrthoDB" id="10513458at2759"/>
<dbReference type="Gene3D" id="1.10.245.10">
    <property type="entry name" value="SWIB/MDM2 domain"/>
    <property type="match status" value="1"/>
</dbReference>
<dbReference type="VEuPathDB" id="TrichDB:TVAG_449710"/>
<evidence type="ECO:0000313" key="2">
    <source>
        <dbReference type="Proteomes" id="UP000001542"/>
    </source>
</evidence>
<dbReference type="SUPFAM" id="SSF47592">
    <property type="entry name" value="SWIB/MDM2 domain"/>
    <property type="match status" value="1"/>
</dbReference>
<reference evidence="1" key="2">
    <citation type="journal article" date="2007" name="Science">
        <title>Draft genome sequence of the sexually transmitted pathogen Trichomonas vaginalis.</title>
        <authorList>
            <person name="Carlton J.M."/>
            <person name="Hirt R.P."/>
            <person name="Silva J.C."/>
            <person name="Delcher A.L."/>
            <person name="Schatz M."/>
            <person name="Zhao Q."/>
            <person name="Wortman J.R."/>
            <person name="Bidwell S.L."/>
            <person name="Alsmark U.C.M."/>
            <person name="Besteiro S."/>
            <person name="Sicheritz-Ponten T."/>
            <person name="Noel C.J."/>
            <person name="Dacks J.B."/>
            <person name="Foster P.G."/>
            <person name="Simillion C."/>
            <person name="Van de Peer Y."/>
            <person name="Miranda-Saavedra D."/>
            <person name="Barton G.J."/>
            <person name="Westrop G.D."/>
            <person name="Mueller S."/>
            <person name="Dessi D."/>
            <person name="Fiori P.L."/>
            <person name="Ren Q."/>
            <person name="Paulsen I."/>
            <person name="Zhang H."/>
            <person name="Bastida-Corcuera F.D."/>
            <person name="Simoes-Barbosa A."/>
            <person name="Brown M.T."/>
            <person name="Hayes R.D."/>
            <person name="Mukherjee M."/>
            <person name="Okumura C.Y."/>
            <person name="Schneider R."/>
            <person name="Smith A.J."/>
            <person name="Vanacova S."/>
            <person name="Villalvazo M."/>
            <person name="Haas B.J."/>
            <person name="Pertea M."/>
            <person name="Feldblyum T.V."/>
            <person name="Utterback T.R."/>
            <person name="Shu C.L."/>
            <person name="Osoegawa K."/>
            <person name="de Jong P.J."/>
            <person name="Hrdy I."/>
            <person name="Horvathova L."/>
            <person name="Zubacova Z."/>
            <person name="Dolezal P."/>
            <person name="Malik S.B."/>
            <person name="Logsdon J.M. Jr."/>
            <person name="Henze K."/>
            <person name="Gupta A."/>
            <person name="Wang C.C."/>
            <person name="Dunne R.L."/>
            <person name="Upcroft J.A."/>
            <person name="Upcroft P."/>
            <person name="White O."/>
            <person name="Salzberg S.L."/>
            <person name="Tang P."/>
            <person name="Chiu C.-H."/>
            <person name="Lee Y.-S."/>
            <person name="Embley T.M."/>
            <person name="Coombs G.H."/>
            <person name="Mottram J.C."/>
            <person name="Tachezy J."/>
            <person name="Fraser-Liggett C.M."/>
            <person name="Johnson P.J."/>
        </authorList>
    </citation>
    <scope>NUCLEOTIDE SEQUENCE [LARGE SCALE GENOMIC DNA]</scope>
    <source>
        <strain evidence="1">G3</strain>
    </source>
</reference>
<dbReference type="VEuPathDB" id="TrichDB:TVAGG3_0431650"/>
<dbReference type="EMBL" id="DS113608">
    <property type="protein sequence ID" value="EAY00235.1"/>
    <property type="molecule type" value="Genomic_DNA"/>
</dbReference>
<dbReference type="RefSeq" id="XP_001313164.1">
    <property type="nucleotide sequence ID" value="XM_001313163.1"/>
</dbReference>
<name>A2F4B5_TRIV3</name>
<dbReference type="Proteomes" id="UP000001542">
    <property type="component" value="Unassembled WGS sequence"/>
</dbReference>
<protein>
    <submittedName>
        <fullName evidence="1">Uncharacterized protein</fullName>
    </submittedName>
</protein>
<dbReference type="InParanoid" id="A2F4B5"/>
<dbReference type="AlphaFoldDB" id="A2F4B5"/>
<accession>A2F4B5</accession>
<proteinExistence type="predicted"/>
<organism evidence="1 2">
    <name type="scientific">Trichomonas vaginalis (strain ATCC PRA-98 / G3)</name>
    <dbReference type="NCBI Taxonomy" id="412133"/>
    <lineage>
        <taxon>Eukaryota</taxon>
        <taxon>Metamonada</taxon>
        <taxon>Parabasalia</taxon>
        <taxon>Trichomonadida</taxon>
        <taxon>Trichomonadidae</taxon>
        <taxon>Trichomonas</taxon>
    </lineage>
</organism>
<reference evidence="1" key="1">
    <citation type="submission" date="2006-10" db="EMBL/GenBank/DDBJ databases">
        <authorList>
            <person name="Amadeo P."/>
            <person name="Zhao Q."/>
            <person name="Wortman J."/>
            <person name="Fraser-Liggett C."/>
            <person name="Carlton J."/>
        </authorList>
    </citation>
    <scope>NUCLEOTIDE SEQUENCE</scope>
    <source>
        <strain evidence="1">G3</strain>
    </source>
</reference>